<dbReference type="InterPro" id="IPR011049">
    <property type="entry name" value="Serralysin-like_metalloprot_C"/>
</dbReference>
<evidence type="ECO:0000313" key="7">
    <source>
        <dbReference type="Proteomes" id="UP000002931"/>
    </source>
</evidence>
<sequence>MHWFGGDRIMAARVIDLTFLTSAQGFIIQGDVSGNQAGWSVSNAGDVNGDGIADVIVGARYGDNGGSFAGEAYVVFGKTSGFTNIDLSSFTLADGFIIQGDAANDLAAYSVSYAGDVNGDGVDDVIVGAPNGDDGDPNAGEAYVIFGKTSGIANIDLSSLTLADGFIIQGDASNDYAGWSVSYAGDVNGDGIDDVIVGAPFGDDGGSNAGEAYVIFGKSSGIANIDLTSLTTADGFIVQGDVANDRAGWSVSAAGDVNGDGIDDVIVGAPTGSNGGTYAGEAYVIFGKSTGFTNIDLSALTLADGFVIEGDTDFDSAGGSVSAAGDVNGDGIDDIVVGAESGGNGGTNAGEAYVIFGRSSGFTNIDLTNLTLSDGFVIQGDAANDLAGVSVSSAGDVNGDGIDDLIVGARNGDDGGTDAGEAYVVFGKSSGISNVDLSSLTAADGFIIQGDMSYDRAGWSVSGAGDLNGDGIDDVIVGAYGGDDGGTDAGEAYVIYGGSATGFGGRVGLGSLGADFGSSIQGGPADLAGWSVSGAGDVNGDGIDDVIVGAFDADGGGAASGEAYVVFGKAGGIPEIDLTTLSLSDGFTIQGDAASDWAGYSVSGAGDVNGDGIDDVIVGAFRNDNGGVSAGEAYVVFGKSSGTANIDLSSLALSDGFTIRGDAAGDAAGVSVSAAGDVNGDGIDDVIVGANGGDDGGSAAGEAYVVFGRSSGIANVDLSNLTLADGFIIQGGATDDQAGYSVSGAGDVNGDGIDDVIIGARAGTDGGFNAGEAYVIFGKSSGIANIDLSSLTVADGFIIQGDEAGDFAGYSVSGAGDVNGDGFADVIVGATSADGSGGVAGEAYVIFGKSSGIANIDLSGLSAADGIVILGATDFDNAGYSVSGAGDVNGDGFDDFILGAPYGDDTAPNAGEAYLIFGKATGWADIDLSDLSASEGFILQGANGDDRAGTSVSAAGDVNGDGIDDLIVGAHQNDDGGAQAGKAYIVHGRAPTASADRTGTDIGQRILGGHLDDILNGLGGEDDLQGGDGDDTLDGGDDDDRVLGGAGSDTLRGGAGRDWVRGGDDGDMVEGGDDRDWLFGDDGDDDLDGGEGADRLEGGAGADDLDGGLGGADLAVYKKSAAGVTVDLGAGTGTGGDAQGDTLTGIERVMGSDHGDTLMGDANANLLIGRGGDDVLTGLGGRDKLRGDAGEDELYGGNERDVLEGGADDDILDGGDGDDRLTGGAGGDDIDGGAGEDTALYTGSGSGVTISLAAGSASGGDATGDTLTGIEHLTGSDHADTLRGDNGANTLNGRGGADILFGFEGNDRLIGGDGDDTLLNGAEGRDVLIGGGGRDFLIGGADADRFVFREGDTGTGAAADRIDDFEAGVDRIILRSIDADTTTGGDQAFTFGGTLTLSQSGGDTIIALDTDGDTVADAEIHLTGLLTLTAGDFVL</sequence>
<dbReference type="InterPro" id="IPR000413">
    <property type="entry name" value="Integrin_alpha"/>
</dbReference>
<dbReference type="PANTHER" id="PTHR23221:SF7">
    <property type="entry name" value="PHOSPHATIDYLINOSITOL-GLYCAN-SPECIFIC PHOSPHOLIPASE D"/>
    <property type="match status" value="1"/>
</dbReference>
<dbReference type="eggNOG" id="COG2931">
    <property type="taxonomic scope" value="Bacteria"/>
</dbReference>
<dbReference type="GO" id="GO:0005509">
    <property type="term" value="F:calcium ion binding"/>
    <property type="evidence" value="ECO:0007669"/>
    <property type="project" value="InterPro"/>
</dbReference>
<dbReference type="SUPFAM" id="SSF69318">
    <property type="entry name" value="Integrin alpha N-terminal domain"/>
    <property type="match status" value="4"/>
</dbReference>
<organism evidence="6 7">
    <name type="scientific">Maritimibacter alkaliphilus HTCC2654</name>
    <dbReference type="NCBI Taxonomy" id="314271"/>
    <lineage>
        <taxon>Bacteria</taxon>
        <taxon>Pseudomonadati</taxon>
        <taxon>Pseudomonadota</taxon>
        <taxon>Alphaproteobacteria</taxon>
        <taxon>Rhodobacterales</taxon>
        <taxon>Roseobacteraceae</taxon>
        <taxon>Maritimibacter</taxon>
    </lineage>
</organism>
<dbReference type="GO" id="GO:0016787">
    <property type="term" value="F:hydrolase activity"/>
    <property type="evidence" value="ECO:0007669"/>
    <property type="project" value="UniProtKB-KW"/>
</dbReference>
<keyword evidence="3" id="KW-0378">Hydrolase</keyword>
<dbReference type="Pfam" id="PF01839">
    <property type="entry name" value="FG-GAP"/>
    <property type="match status" value="12"/>
</dbReference>
<dbReference type="Gene3D" id="2.130.10.130">
    <property type="entry name" value="Integrin alpha, N-terminal"/>
    <property type="match status" value="9"/>
</dbReference>
<keyword evidence="4" id="KW-0325">Glycoprotein</keyword>
<evidence type="ECO:0000256" key="3">
    <source>
        <dbReference type="ARBA" id="ARBA00022801"/>
    </source>
</evidence>
<dbReference type="PRINTS" id="PR00313">
    <property type="entry name" value="CABNDNGRPT"/>
</dbReference>
<feature type="compositionally biased region" description="Acidic residues" evidence="5">
    <location>
        <begin position="1020"/>
        <end position="1040"/>
    </location>
</feature>
<dbReference type="PANTHER" id="PTHR23221">
    <property type="entry name" value="GLYCOSYLPHOSPHATIDYLINOSITOL PHOSPHOLIPASE D"/>
    <property type="match status" value="1"/>
</dbReference>
<dbReference type="GO" id="GO:0008305">
    <property type="term" value="C:integrin complex"/>
    <property type="evidence" value="ECO:0007669"/>
    <property type="project" value="InterPro"/>
</dbReference>
<dbReference type="HOGENOM" id="CLU_254089_0_0_5"/>
<feature type="compositionally biased region" description="Acidic residues" evidence="5">
    <location>
        <begin position="1206"/>
        <end position="1216"/>
    </location>
</feature>
<dbReference type="Pfam" id="PF00353">
    <property type="entry name" value="HemolysinCabind"/>
    <property type="match status" value="7"/>
</dbReference>
<evidence type="ECO:0000256" key="5">
    <source>
        <dbReference type="SAM" id="MobiDB-lite"/>
    </source>
</evidence>
<comment type="caution">
    <text evidence="6">The sequence shown here is derived from an EMBL/GenBank/DDBJ whole genome shotgun (WGS) entry which is preliminary data.</text>
</comment>
<feature type="region of interest" description="Disordered" evidence="5">
    <location>
        <begin position="1018"/>
        <end position="1104"/>
    </location>
</feature>
<dbReference type="SUPFAM" id="SSF51120">
    <property type="entry name" value="beta-Roll"/>
    <property type="match status" value="4"/>
</dbReference>
<dbReference type="PROSITE" id="PS51470">
    <property type="entry name" value="FG_GAP"/>
    <property type="match status" value="14"/>
</dbReference>
<evidence type="ECO:0000256" key="4">
    <source>
        <dbReference type="ARBA" id="ARBA00023180"/>
    </source>
</evidence>
<dbReference type="PRINTS" id="PR01185">
    <property type="entry name" value="INTEGRINA"/>
</dbReference>
<dbReference type="SMART" id="SM00191">
    <property type="entry name" value="Int_alpha"/>
    <property type="match status" value="14"/>
</dbReference>
<dbReference type="PROSITE" id="PS00330">
    <property type="entry name" value="HEMOLYSIN_CALCIUM"/>
    <property type="match status" value="6"/>
</dbReference>
<gene>
    <name evidence="6" type="ORF">RB2654_10713</name>
</gene>
<evidence type="ECO:0000256" key="1">
    <source>
        <dbReference type="ARBA" id="ARBA00022729"/>
    </source>
</evidence>
<name>A3VF48_9RHOB</name>
<keyword evidence="2" id="KW-0677">Repeat</keyword>
<protein>
    <submittedName>
        <fullName evidence="6">Uncharacterized protein</fullName>
    </submittedName>
</protein>
<feature type="compositionally biased region" description="Gly residues" evidence="5">
    <location>
        <begin position="1223"/>
        <end position="1235"/>
    </location>
</feature>
<dbReference type="EMBL" id="AAMT01000006">
    <property type="protein sequence ID" value="EAQ12963.1"/>
    <property type="molecule type" value="Genomic_DNA"/>
</dbReference>
<dbReference type="InterPro" id="IPR028994">
    <property type="entry name" value="Integrin_alpha_N"/>
</dbReference>
<dbReference type="InterPro" id="IPR018511">
    <property type="entry name" value="Hemolysin-typ_Ca-bd_CS"/>
</dbReference>
<evidence type="ECO:0000313" key="6">
    <source>
        <dbReference type="EMBL" id="EAQ12963.1"/>
    </source>
</evidence>
<keyword evidence="7" id="KW-1185">Reference proteome</keyword>
<feature type="compositionally biased region" description="Acidic residues" evidence="5">
    <location>
        <begin position="1079"/>
        <end position="1091"/>
    </location>
</feature>
<proteinExistence type="predicted"/>
<dbReference type="InterPro" id="IPR013519">
    <property type="entry name" value="Int_alpha_beta-p"/>
</dbReference>
<keyword evidence="1" id="KW-0732">Signal</keyword>
<dbReference type="GO" id="GO:0007155">
    <property type="term" value="P:cell adhesion"/>
    <property type="evidence" value="ECO:0007669"/>
    <property type="project" value="InterPro"/>
</dbReference>
<dbReference type="InterPro" id="IPR001343">
    <property type="entry name" value="Hemolysn_Ca-bd"/>
</dbReference>
<accession>A3VF48</accession>
<dbReference type="Proteomes" id="UP000002931">
    <property type="component" value="Unassembled WGS sequence"/>
</dbReference>
<dbReference type="InterPro" id="IPR013517">
    <property type="entry name" value="FG-GAP"/>
</dbReference>
<reference evidence="6 7" key="1">
    <citation type="journal article" date="2010" name="J. Bacteriol.">
        <title>Genome sequences of Pelagibaca bermudensis HTCC2601T and Maritimibacter alkaliphilus HTCC2654T, the type strains of two marine Roseobacter genera.</title>
        <authorList>
            <person name="Thrash J.C."/>
            <person name="Cho J.C."/>
            <person name="Ferriera S."/>
            <person name="Johnson J."/>
            <person name="Vergin K.L."/>
            <person name="Giovannoni S.J."/>
        </authorList>
    </citation>
    <scope>NUCLEOTIDE SEQUENCE [LARGE SCALE GENOMIC DNA]</scope>
    <source>
        <strain evidence="6 7">HTCC2654</strain>
    </source>
</reference>
<feature type="region of interest" description="Disordered" evidence="5">
    <location>
        <begin position="1180"/>
        <end position="1236"/>
    </location>
</feature>
<evidence type="ECO:0000256" key="2">
    <source>
        <dbReference type="ARBA" id="ARBA00022737"/>
    </source>
</evidence>
<dbReference type="STRING" id="314271.RB2654_10713"/>
<dbReference type="Gene3D" id="2.150.10.10">
    <property type="entry name" value="Serralysin-like metalloprotease, C-terminal"/>
    <property type="match status" value="5"/>
</dbReference>